<feature type="domain" description="Purine catabolism PurC-like" evidence="1">
    <location>
        <begin position="7"/>
        <end position="123"/>
    </location>
</feature>
<gene>
    <name evidence="3" type="ORF">U5817_13345</name>
</gene>
<dbReference type="RefSeq" id="WP_407277649.1">
    <property type="nucleotide sequence ID" value="NZ_CP141259.1"/>
</dbReference>
<reference evidence="3 4" key="1">
    <citation type="submission" date="2023-12" db="EMBL/GenBank/DDBJ databases">
        <title>A. evansii MAY27, complete genome.</title>
        <authorList>
            <person name="Wang Y."/>
        </authorList>
    </citation>
    <scope>NUCLEOTIDE SEQUENCE [LARGE SCALE GENOMIC DNA]</scope>
    <source>
        <strain evidence="3 4">MAY27</strain>
    </source>
</reference>
<dbReference type="Pfam" id="PF13556">
    <property type="entry name" value="HTH_30"/>
    <property type="match status" value="1"/>
</dbReference>
<dbReference type="PANTHER" id="PTHR33744:SF1">
    <property type="entry name" value="DNA-BINDING TRANSCRIPTIONAL ACTIVATOR ADER"/>
    <property type="match status" value="1"/>
</dbReference>
<dbReference type="EMBL" id="CP141259">
    <property type="protein sequence ID" value="WRL44195.1"/>
    <property type="molecule type" value="Genomic_DNA"/>
</dbReference>
<keyword evidence="4" id="KW-1185">Reference proteome</keyword>
<evidence type="ECO:0000313" key="4">
    <source>
        <dbReference type="Proteomes" id="UP001626593"/>
    </source>
</evidence>
<evidence type="ECO:0000313" key="3">
    <source>
        <dbReference type="EMBL" id="WRL44195.1"/>
    </source>
</evidence>
<dbReference type="InterPro" id="IPR025736">
    <property type="entry name" value="PucR_C-HTH_dom"/>
</dbReference>
<accession>A0ABZ1AFB9</accession>
<dbReference type="Proteomes" id="UP001626593">
    <property type="component" value="Chromosome"/>
</dbReference>
<dbReference type="PANTHER" id="PTHR33744">
    <property type="entry name" value="CARBOHYDRATE DIACID REGULATOR"/>
    <property type="match status" value="1"/>
</dbReference>
<dbReference type="InterPro" id="IPR051448">
    <property type="entry name" value="CdaR-like_regulators"/>
</dbReference>
<dbReference type="Gene3D" id="1.10.10.2840">
    <property type="entry name" value="PucR C-terminal helix-turn-helix domain"/>
    <property type="match status" value="1"/>
</dbReference>
<protein>
    <submittedName>
        <fullName evidence="3">PucR family transcriptional regulator ligand-binding domain-containing protein</fullName>
    </submittedName>
</protein>
<sequence length="517" mass="57947">MPLRIIDIVNLPELHTRFLSGDRGGERSVRWAHVCELRDPTEWLGEGDLLMTTGMGIPQDPDAQRQYVEALSTAGLAGLMVGENMQAPEDLLALQSTSEQLGFPVLMTQREVPFASVTRAIIDANRKEEFERRNAITRLCVSARMAIEGLSLDSLLQRLEKDVFAKMMLLDSQTLRPWLPGKAEFPEGLEAVLRRQPPDLAANSPVVRRYVFADEDVFAVGVPSSKGCVLLVRGTESHLLDYSLLHHLVAVLGIALERLHVEAERTLRIGSEFLDDLLNHRLSPYQERKKLEQFGMAVESARLAVARPDGQKLVEWVTQIHRSDLSVLLRPQGEELIMLLQADAAPAVQAILDMSIGLSNPIGQSERLPEALREARLALVHAGSERAVMAYAQIADKVPWLPHSLDEATQTFRRVLGPLADYEQEHGTPLLASLKVFLEHNRSWLSAAKQLHVHKTTLIYRIRRIESMTGRSLERTEDVAILWMALQAAEIAGLVSPNARKQDRPIDYHSEFKEKED</sequence>
<feature type="domain" description="PucR C-terminal helix-turn-helix" evidence="2">
    <location>
        <begin position="430"/>
        <end position="488"/>
    </location>
</feature>
<dbReference type="InterPro" id="IPR012914">
    <property type="entry name" value="PucR_dom"/>
</dbReference>
<proteinExistence type="predicted"/>
<evidence type="ECO:0000259" key="1">
    <source>
        <dbReference type="Pfam" id="PF07905"/>
    </source>
</evidence>
<organism evidence="3 4">
    <name type="scientific">Aromatoleum evansii</name>
    <name type="common">Azoarcus evansii</name>
    <dbReference type="NCBI Taxonomy" id="59406"/>
    <lineage>
        <taxon>Bacteria</taxon>
        <taxon>Pseudomonadati</taxon>
        <taxon>Pseudomonadota</taxon>
        <taxon>Betaproteobacteria</taxon>
        <taxon>Rhodocyclales</taxon>
        <taxon>Rhodocyclaceae</taxon>
        <taxon>Aromatoleum</taxon>
    </lineage>
</organism>
<evidence type="ECO:0000259" key="2">
    <source>
        <dbReference type="Pfam" id="PF13556"/>
    </source>
</evidence>
<name>A0ABZ1AFB9_AROEV</name>
<dbReference type="InterPro" id="IPR042070">
    <property type="entry name" value="PucR_C-HTH_sf"/>
</dbReference>
<dbReference type="Pfam" id="PF07905">
    <property type="entry name" value="PucR"/>
    <property type="match status" value="1"/>
</dbReference>